<feature type="transmembrane region" description="Helical" evidence="1">
    <location>
        <begin position="173"/>
        <end position="200"/>
    </location>
</feature>
<dbReference type="Pfam" id="PF12679">
    <property type="entry name" value="ABC2_membrane_2"/>
    <property type="match status" value="1"/>
</dbReference>
<sequence>MLLNIYLKELKDSFRDRRTLLLTVLLPIFMMSGLVFFYENMVSDDEGETYTLAVDSTVSTEVTDLFSGYEAIDIVKAADPEKSLEEGDALAAMIVSPNFIRNIEQGKEADVTIIGDSLSQKSSNLMNIVTNALTAYEKQVTAERLESQGTDLSLIEPFVITQQEMSDDDTSMFLLAFLVPLILAISIGVGTGPSAADLFAGEKEKKTMEALLMTPVKRSTLLLAKWLTISTVGVVTGIVTLIVLAIEISLFTENLKAAVSFGDNVYMIIILSLLLTIVYAVFVASLQMITSIIGKTVKEAQSYSAPIMMLAAFPGMIITNVGLNELSFQHFAIPVLNLFSQFKELFMGVIDYQHLFLTFGSNLLFMLVIFVIGRILFLKDKWVMN</sequence>
<organism evidence="2 3">
    <name type="scientific">Rossellomorea aquimaris</name>
    <dbReference type="NCBI Taxonomy" id="189382"/>
    <lineage>
        <taxon>Bacteria</taxon>
        <taxon>Bacillati</taxon>
        <taxon>Bacillota</taxon>
        <taxon>Bacilli</taxon>
        <taxon>Bacillales</taxon>
        <taxon>Bacillaceae</taxon>
        <taxon>Rossellomorea</taxon>
    </lineage>
</organism>
<proteinExistence type="predicted"/>
<dbReference type="Gene3D" id="3.40.1710.10">
    <property type="entry name" value="abc type-2 transporter like domain"/>
    <property type="match status" value="1"/>
</dbReference>
<comment type="caution">
    <text evidence="2">The sequence shown here is derived from an EMBL/GenBank/DDBJ whole genome shotgun (WGS) entry which is preliminary data.</text>
</comment>
<gene>
    <name evidence="2" type="ORF">DET59_11170</name>
</gene>
<feature type="transmembrane region" description="Helical" evidence="1">
    <location>
        <begin position="221"/>
        <end position="246"/>
    </location>
</feature>
<dbReference type="EMBL" id="QNRJ01000011">
    <property type="protein sequence ID" value="RBP02973.1"/>
    <property type="molecule type" value="Genomic_DNA"/>
</dbReference>
<reference evidence="2 3" key="1">
    <citation type="submission" date="2018-06" db="EMBL/GenBank/DDBJ databases">
        <title>Freshwater and sediment microbial communities from various areas in North America, analyzing microbe dynamics in response to fracking.</title>
        <authorList>
            <person name="Lamendella R."/>
        </authorList>
    </citation>
    <scope>NUCLEOTIDE SEQUENCE [LARGE SCALE GENOMIC DNA]</scope>
    <source>
        <strain evidence="2 3">97B</strain>
    </source>
</reference>
<dbReference type="AlphaFoldDB" id="A0A366EKR0"/>
<dbReference type="GO" id="GO:0016020">
    <property type="term" value="C:membrane"/>
    <property type="evidence" value="ECO:0007669"/>
    <property type="project" value="UniProtKB-SubCell"/>
</dbReference>
<dbReference type="GO" id="GO:0140359">
    <property type="term" value="F:ABC-type transporter activity"/>
    <property type="evidence" value="ECO:0007669"/>
    <property type="project" value="InterPro"/>
</dbReference>
<dbReference type="PANTHER" id="PTHR43471:SF3">
    <property type="entry name" value="ABC TRANSPORTER PERMEASE PROTEIN NATB"/>
    <property type="match status" value="1"/>
</dbReference>
<dbReference type="OrthoDB" id="5486437at2"/>
<protein>
    <submittedName>
        <fullName evidence="2">Sodium transport system permease protein</fullName>
    </submittedName>
</protein>
<feature type="transmembrane region" description="Helical" evidence="1">
    <location>
        <begin position="266"/>
        <end position="286"/>
    </location>
</feature>
<keyword evidence="1" id="KW-0472">Membrane</keyword>
<feature type="transmembrane region" description="Helical" evidence="1">
    <location>
        <begin position="307"/>
        <end position="332"/>
    </location>
</feature>
<feature type="transmembrane region" description="Helical" evidence="1">
    <location>
        <begin position="352"/>
        <end position="377"/>
    </location>
</feature>
<keyword evidence="1" id="KW-1133">Transmembrane helix</keyword>
<keyword evidence="1" id="KW-0812">Transmembrane</keyword>
<evidence type="ECO:0000313" key="3">
    <source>
        <dbReference type="Proteomes" id="UP000252118"/>
    </source>
</evidence>
<accession>A0A366EKR0</accession>
<dbReference type="RefSeq" id="WP_113970323.1">
    <property type="nucleotide sequence ID" value="NZ_QNRJ01000011.1"/>
</dbReference>
<name>A0A366EKR0_9BACI</name>
<dbReference type="PANTHER" id="PTHR43471">
    <property type="entry name" value="ABC TRANSPORTER PERMEASE"/>
    <property type="match status" value="1"/>
</dbReference>
<evidence type="ECO:0000313" key="2">
    <source>
        <dbReference type="EMBL" id="RBP02973.1"/>
    </source>
</evidence>
<evidence type="ECO:0000256" key="1">
    <source>
        <dbReference type="SAM" id="Phobius"/>
    </source>
</evidence>
<feature type="transmembrane region" description="Helical" evidence="1">
    <location>
        <begin position="20"/>
        <end position="38"/>
    </location>
</feature>
<dbReference type="Proteomes" id="UP000252118">
    <property type="component" value="Unassembled WGS sequence"/>
</dbReference>